<keyword evidence="6" id="KW-0378">Hydrolase</keyword>
<evidence type="ECO:0000256" key="4">
    <source>
        <dbReference type="ARBA" id="ARBA00022723"/>
    </source>
</evidence>
<evidence type="ECO:0000256" key="1">
    <source>
        <dbReference type="ARBA" id="ARBA00001936"/>
    </source>
</evidence>
<evidence type="ECO:0000256" key="6">
    <source>
        <dbReference type="ARBA" id="ARBA00022801"/>
    </source>
</evidence>
<gene>
    <name evidence="11" type="ORF">DLK05_12925</name>
</gene>
<dbReference type="GO" id="GO:0004518">
    <property type="term" value="F:nuclease activity"/>
    <property type="evidence" value="ECO:0007669"/>
    <property type="project" value="UniProtKB-KW"/>
</dbReference>
<dbReference type="Gene3D" id="3.60.10.10">
    <property type="entry name" value="Endonuclease/exonuclease/phosphatase"/>
    <property type="match status" value="1"/>
</dbReference>
<keyword evidence="12" id="KW-1185">Reference proteome</keyword>
<evidence type="ECO:0000256" key="7">
    <source>
        <dbReference type="ARBA" id="ARBA00022842"/>
    </source>
</evidence>
<keyword evidence="9" id="KW-1133">Transmembrane helix</keyword>
<dbReference type="CDD" id="cd09084">
    <property type="entry name" value="EEP-2"/>
    <property type="match status" value="1"/>
</dbReference>
<keyword evidence="9" id="KW-0472">Membrane</keyword>
<organism evidence="11 12">
    <name type="scientific">Ancylomarina longa</name>
    <dbReference type="NCBI Taxonomy" id="2487017"/>
    <lineage>
        <taxon>Bacteria</taxon>
        <taxon>Pseudomonadati</taxon>
        <taxon>Bacteroidota</taxon>
        <taxon>Bacteroidia</taxon>
        <taxon>Marinilabiliales</taxon>
        <taxon>Marinifilaceae</taxon>
        <taxon>Ancylomarina</taxon>
    </lineage>
</organism>
<evidence type="ECO:0000256" key="2">
    <source>
        <dbReference type="ARBA" id="ARBA00001946"/>
    </source>
</evidence>
<evidence type="ECO:0000256" key="3">
    <source>
        <dbReference type="ARBA" id="ARBA00022722"/>
    </source>
</evidence>
<dbReference type="Pfam" id="PF03372">
    <property type="entry name" value="Exo_endo_phos"/>
    <property type="match status" value="1"/>
</dbReference>
<comment type="caution">
    <text evidence="11">The sequence shown here is derived from an EMBL/GenBank/DDBJ whole genome shotgun (WGS) entry which is preliminary data.</text>
</comment>
<keyword evidence="4" id="KW-0479">Metal-binding</keyword>
<dbReference type="GO" id="GO:0006281">
    <property type="term" value="P:DNA repair"/>
    <property type="evidence" value="ECO:0007669"/>
    <property type="project" value="UniProtKB-KW"/>
</dbReference>
<keyword evidence="8" id="KW-0234">DNA repair</keyword>
<feature type="domain" description="Endonuclease/exonuclease/phosphatase" evidence="10">
    <location>
        <begin position="105"/>
        <end position="348"/>
    </location>
</feature>
<keyword evidence="3" id="KW-0540">Nuclease</keyword>
<dbReference type="EMBL" id="RJJX01000020">
    <property type="protein sequence ID" value="RUT73498.1"/>
    <property type="molecule type" value="Genomic_DNA"/>
</dbReference>
<evidence type="ECO:0000256" key="5">
    <source>
        <dbReference type="ARBA" id="ARBA00022763"/>
    </source>
</evidence>
<dbReference type="InterPro" id="IPR051547">
    <property type="entry name" value="TDP2-like"/>
</dbReference>
<dbReference type="Proteomes" id="UP000282985">
    <property type="component" value="Unassembled WGS sequence"/>
</dbReference>
<evidence type="ECO:0000259" key="10">
    <source>
        <dbReference type="Pfam" id="PF03372"/>
    </source>
</evidence>
<dbReference type="InterPro" id="IPR036691">
    <property type="entry name" value="Endo/exonu/phosph_ase_sf"/>
</dbReference>
<name>A0A434AGI7_9BACT</name>
<dbReference type="OrthoDB" id="635146at2"/>
<evidence type="ECO:0000313" key="12">
    <source>
        <dbReference type="Proteomes" id="UP000282985"/>
    </source>
</evidence>
<dbReference type="GO" id="GO:0016787">
    <property type="term" value="F:hydrolase activity"/>
    <property type="evidence" value="ECO:0007669"/>
    <property type="project" value="UniProtKB-KW"/>
</dbReference>
<dbReference type="GO" id="GO:0046872">
    <property type="term" value="F:metal ion binding"/>
    <property type="evidence" value="ECO:0007669"/>
    <property type="project" value="UniProtKB-KW"/>
</dbReference>
<evidence type="ECO:0000313" key="11">
    <source>
        <dbReference type="EMBL" id="RUT73498.1"/>
    </source>
</evidence>
<dbReference type="InterPro" id="IPR005135">
    <property type="entry name" value="Endo/exonuclease/phosphatase"/>
</dbReference>
<comment type="cofactor">
    <cofactor evidence="2">
        <name>Mg(2+)</name>
        <dbReference type="ChEBI" id="CHEBI:18420"/>
    </cofactor>
</comment>
<accession>A0A434AGI7</accession>
<protein>
    <recommendedName>
        <fullName evidence="10">Endonuclease/exonuclease/phosphatase domain-containing protein</fullName>
    </recommendedName>
</protein>
<feature type="transmembrane region" description="Helical" evidence="9">
    <location>
        <begin position="69"/>
        <end position="87"/>
    </location>
</feature>
<keyword evidence="9" id="KW-0812">Transmembrane</keyword>
<dbReference type="PANTHER" id="PTHR15822">
    <property type="entry name" value="TRAF AND TNF RECEPTOR-ASSOCIATED PROTEIN"/>
    <property type="match status" value="1"/>
</dbReference>
<feature type="transmembrane region" description="Helical" evidence="9">
    <location>
        <begin position="38"/>
        <end position="62"/>
    </location>
</feature>
<dbReference type="PANTHER" id="PTHR15822:SF4">
    <property type="entry name" value="TYROSYL-DNA PHOSPHODIESTERASE 2"/>
    <property type="match status" value="1"/>
</dbReference>
<feature type="transmembrane region" description="Helical" evidence="9">
    <location>
        <begin position="12"/>
        <end position="32"/>
    </location>
</feature>
<sequence>MNIVRNILHKALVIFSLIFSGALLLTYLTPYISPEKFWPIAFGGLVYPYLLGINFLFVCYWIIRKKWSFLLPLIAILIGYQHLSNFAQFNFSAKPEHPKEAIKILTYNVRSFDKYEWTKDPKTPNNILKTISESDADIICLQEFRFTLSGLLSLKNLKQKTASNAYFYSNKRNGTAIFSKYPILHKGEIRFAKGNLCDAIYTDLLIGSKTIRVYNLHLESNRLGGKNYAFINKKEFNADEQELEEIKDISTRLRQAFQRRATQARIIRNHINKSPYPIIICGDFNDTAFSYTYHTIKGKLSDSFQEKGKGISTTYTGDFPSFRIDYVLHDEHFSCLSYKRIKKEYSDHFPVFSEFKFSKPAKN</sequence>
<keyword evidence="5" id="KW-0227">DNA damage</keyword>
<dbReference type="SUPFAM" id="SSF56219">
    <property type="entry name" value="DNase I-like"/>
    <property type="match status" value="1"/>
</dbReference>
<reference evidence="11 12" key="1">
    <citation type="submission" date="2018-11" db="EMBL/GenBank/DDBJ databases">
        <title>Parancylomarina longa gen. nov., sp. nov., isolated from sediments of southern Okinawa.</title>
        <authorList>
            <person name="Fu T."/>
        </authorList>
    </citation>
    <scope>NUCLEOTIDE SEQUENCE [LARGE SCALE GENOMIC DNA]</scope>
    <source>
        <strain evidence="11 12">T3-2 S1-C</strain>
    </source>
</reference>
<comment type="cofactor">
    <cofactor evidence="1">
        <name>Mn(2+)</name>
        <dbReference type="ChEBI" id="CHEBI:29035"/>
    </cofactor>
</comment>
<proteinExistence type="predicted"/>
<keyword evidence="7" id="KW-0460">Magnesium</keyword>
<evidence type="ECO:0000256" key="8">
    <source>
        <dbReference type="ARBA" id="ARBA00023204"/>
    </source>
</evidence>
<evidence type="ECO:0000256" key="9">
    <source>
        <dbReference type="SAM" id="Phobius"/>
    </source>
</evidence>
<dbReference type="AlphaFoldDB" id="A0A434AGI7"/>